<organism evidence="2 3">
    <name type="scientific">Paenibacillus albus</name>
    <dbReference type="NCBI Taxonomy" id="2495582"/>
    <lineage>
        <taxon>Bacteria</taxon>
        <taxon>Bacillati</taxon>
        <taxon>Bacillota</taxon>
        <taxon>Bacilli</taxon>
        <taxon>Bacillales</taxon>
        <taxon>Paenibacillaceae</taxon>
        <taxon>Paenibacillus</taxon>
    </lineage>
</organism>
<dbReference type="RefSeq" id="WP_126011846.1">
    <property type="nucleotide sequence ID" value="NZ_CP034437.1"/>
</dbReference>
<dbReference type="Proteomes" id="UP000272528">
    <property type="component" value="Chromosome"/>
</dbReference>
<keyword evidence="3" id="KW-1185">Reference proteome</keyword>
<protein>
    <submittedName>
        <fullName evidence="2">Uncharacterized protein</fullName>
    </submittedName>
</protein>
<evidence type="ECO:0000313" key="2">
    <source>
        <dbReference type="EMBL" id="AZN38591.1"/>
    </source>
</evidence>
<dbReference type="OrthoDB" id="2666791at2"/>
<dbReference type="AlphaFoldDB" id="A0A3S8ZYM4"/>
<feature type="compositionally biased region" description="Basic and acidic residues" evidence="1">
    <location>
        <begin position="62"/>
        <end position="80"/>
    </location>
</feature>
<evidence type="ECO:0000313" key="3">
    <source>
        <dbReference type="Proteomes" id="UP000272528"/>
    </source>
</evidence>
<feature type="region of interest" description="Disordered" evidence="1">
    <location>
        <begin position="48"/>
        <end position="116"/>
    </location>
</feature>
<sequence>MRKMKRWKKVLIWIISIVVIIGAAGLFAANYATNKVIGSLADSLETEISDEPVDTSSTAGAQEDKDADSSKASDTVDSKDSSQSTSSSSSNQSNNAKDEVKSSADVTPPAKEDTSKYAAEVSVDKAKTVKDKITIKDKATVASILMKKLSVQDIKKLQKLASGGLTIAKKREARQIILGAVSPDQYNELSGIAKKYGVSQGKKYDEVIKQK</sequence>
<dbReference type="EMBL" id="CP034437">
    <property type="protein sequence ID" value="AZN38591.1"/>
    <property type="molecule type" value="Genomic_DNA"/>
</dbReference>
<proteinExistence type="predicted"/>
<accession>A0A3S8ZYM4</accession>
<evidence type="ECO:0000256" key="1">
    <source>
        <dbReference type="SAM" id="MobiDB-lite"/>
    </source>
</evidence>
<name>A0A3S8ZYM4_9BACL</name>
<reference evidence="3" key="1">
    <citation type="submission" date="2018-12" db="EMBL/GenBank/DDBJ databases">
        <title>Genome sequence of Peanibacillus sp.</title>
        <authorList>
            <person name="Subramani G."/>
            <person name="Srinivasan S."/>
            <person name="Kim M.K."/>
        </authorList>
    </citation>
    <scope>NUCLEOTIDE SEQUENCE [LARGE SCALE GENOMIC DNA]</scope>
    <source>
        <strain evidence="3">18JY67-1</strain>
    </source>
</reference>
<feature type="compositionally biased region" description="Low complexity" evidence="1">
    <location>
        <begin position="81"/>
        <end position="95"/>
    </location>
</feature>
<dbReference type="KEGG" id="palb:EJC50_02050"/>
<gene>
    <name evidence="2" type="ORF">EJC50_02050</name>
</gene>